<feature type="transmembrane region" description="Helical" evidence="1">
    <location>
        <begin position="6"/>
        <end position="30"/>
    </location>
</feature>
<keyword evidence="1" id="KW-0472">Membrane</keyword>
<evidence type="ECO:0000256" key="1">
    <source>
        <dbReference type="SAM" id="Phobius"/>
    </source>
</evidence>
<sequence>MNFYSYIIFLISFLFCGYFMMLLTLIRYDVIFEKMSKNKS</sequence>
<reference evidence="2 3" key="1">
    <citation type="submission" date="2009-10" db="EMBL/GenBank/DDBJ databases">
        <authorList>
            <person name="Qin X."/>
            <person name="Bachman B."/>
            <person name="Battles P."/>
            <person name="Bell A."/>
            <person name="Bess C."/>
            <person name="Bickham C."/>
            <person name="Chaboub L."/>
            <person name="Chen D."/>
            <person name="Coyle M."/>
            <person name="Deiros D.R."/>
            <person name="Dinh H."/>
            <person name="Forbes L."/>
            <person name="Fowler G."/>
            <person name="Francisco L."/>
            <person name="Fu Q."/>
            <person name="Gubbala S."/>
            <person name="Hale W."/>
            <person name="Han Y."/>
            <person name="Hemphill L."/>
            <person name="Highlander S.K."/>
            <person name="Hirani K."/>
            <person name="Hogues M."/>
            <person name="Jackson L."/>
            <person name="Jakkamsetti A."/>
            <person name="Javaid M."/>
            <person name="Jiang H."/>
            <person name="Korchina V."/>
            <person name="Kovar C."/>
            <person name="Lara F."/>
            <person name="Lee S."/>
            <person name="Mata R."/>
            <person name="Mathew T."/>
            <person name="Moen C."/>
            <person name="Morales K."/>
            <person name="Munidasa M."/>
            <person name="Nazareth L."/>
            <person name="Ngo R."/>
            <person name="Nguyen L."/>
            <person name="Okwuonu G."/>
            <person name="Ongeri F."/>
            <person name="Patil S."/>
            <person name="Petrosino J."/>
            <person name="Pham C."/>
            <person name="Pham P."/>
            <person name="Pu L.-L."/>
            <person name="Puazo M."/>
            <person name="Raj R."/>
            <person name="Reid J."/>
            <person name="Rouhana J."/>
            <person name="Saada N."/>
            <person name="Shang Y."/>
            <person name="Simmons D."/>
            <person name="Thornton R."/>
            <person name="Warren J."/>
            <person name="Weissenberger G."/>
            <person name="Zhang J."/>
            <person name="Zhang L."/>
            <person name="Zhou C."/>
            <person name="Zhu D."/>
            <person name="Muzny D."/>
            <person name="Worley K."/>
            <person name="Gibbs R."/>
        </authorList>
    </citation>
    <scope>NUCLEOTIDE SEQUENCE [LARGE SCALE GENOMIC DNA]</scope>
    <source>
        <strain evidence="2 3">DSM 17361</strain>
    </source>
</reference>
<keyword evidence="1" id="KW-1133">Transmembrane helix</keyword>
<evidence type="ECO:0000313" key="2">
    <source>
        <dbReference type="EMBL" id="EFA45425.1"/>
    </source>
</evidence>
<keyword evidence="1" id="KW-0812">Transmembrane</keyword>
<dbReference type="EMBL" id="ACKS01000010">
    <property type="protein sequence ID" value="EFA45425.1"/>
    <property type="molecule type" value="Genomic_DNA"/>
</dbReference>
<comment type="caution">
    <text evidence="2">The sequence shown here is derived from an EMBL/GenBank/DDBJ whole genome shotgun (WGS) entry which is preliminary data.</text>
</comment>
<name>D1PT78_9BACT</name>
<dbReference type="AlphaFoldDB" id="D1PT78"/>
<gene>
    <name evidence="2" type="ORF">HMPREF0645_0163</name>
</gene>
<evidence type="ECO:0000313" key="3">
    <source>
        <dbReference type="Proteomes" id="UP000003160"/>
    </source>
</evidence>
<dbReference type="HOGENOM" id="CLU_3294176_0_0_10"/>
<keyword evidence="3" id="KW-1185">Reference proteome</keyword>
<accession>D1PT78</accession>
<dbReference type="Proteomes" id="UP000003160">
    <property type="component" value="Unassembled WGS sequence"/>
</dbReference>
<organism evidence="2 3">
    <name type="scientific">Hallella bergensis DSM 17361</name>
    <dbReference type="NCBI Taxonomy" id="585502"/>
    <lineage>
        <taxon>Bacteria</taxon>
        <taxon>Pseudomonadati</taxon>
        <taxon>Bacteroidota</taxon>
        <taxon>Bacteroidia</taxon>
        <taxon>Bacteroidales</taxon>
        <taxon>Prevotellaceae</taxon>
        <taxon>Hallella</taxon>
    </lineage>
</organism>
<proteinExistence type="predicted"/>
<protein>
    <submittedName>
        <fullName evidence="2">Uncharacterized protein</fullName>
    </submittedName>
</protein>